<keyword evidence="2" id="KW-0378">Hydrolase</keyword>
<dbReference type="InterPro" id="IPR041796">
    <property type="entry name" value="Mre11_N"/>
</dbReference>
<dbReference type="Proteomes" id="UP000619835">
    <property type="component" value="Unassembled WGS sequence"/>
</dbReference>
<organism evidence="5 6">
    <name type="scientific">Haloferax volcanii</name>
    <name type="common">Halobacterium volcanii</name>
    <dbReference type="NCBI Taxonomy" id="2246"/>
    <lineage>
        <taxon>Archaea</taxon>
        <taxon>Methanobacteriati</taxon>
        <taxon>Methanobacteriota</taxon>
        <taxon>Stenosarchaea group</taxon>
        <taxon>Halobacteria</taxon>
        <taxon>Halobacteriales</taxon>
        <taxon>Haloferacaceae</taxon>
        <taxon>Haloferax</taxon>
    </lineage>
</organism>
<accession>A0A847TZ04</accession>
<evidence type="ECO:0000256" key="3">
    <source>
        <dbReference type="ARBA" id="ARBA00022839"/>
    </source>
</evidence>
<dbReference type="RefSeq" id="WP_049896281.1">
    <property type="nucleotide sequence ID" value="NZ_JAUDRO010000001.1"/>
</dbReference>
<dbReference type="CDD" id="cd00840">
    <property type="entry name" value="MPP_Mre11_N"/>
    <property type="match status" value="1"/>
</dbReference>
<dbReference type="PANTHER" id="PTHR30337">
    <property type="entry name" value="COMPONENT OF ATP-DEPENDENT DSDNA EXONUCLEASE"/>
    <property type="match status" value="1"/>
</dbReference>
<evidence type="ECO:0000256" key="2">
    <source>
        <dbReference type="ARBA" id="ARBA00022801"/>
    </source>
</evidence>
<evidence type="ECO:0000259" key="4">
    <source>
        <dbReference type="Pfam" id="PF00149"/>
    </source>
</evidence>
<name>A0A847TZ04_HALVO</name>
<keyword evidence="3" id="KW-0269">Exonuclease</keyword>
<feature type="domain" description="Calcineurin-like phosphoesterase" evidence="4">
    <location>
        <begin position="9"/>
        <end position="224"/>
    </location>
</feature>
<dbReference type="GO" id="GO:0004527">
    <property type="term" value="F:exonuclease activity"/>
    <property type="evidence" value="ECO:0007669"/>
    <property type="project" value="UniProtKB-KW"/>
</dbReference>
<protein>
    <submittedName>
        <fullName evidence="5">Metallophosphoesterase</fullName>
    </submittedName>
</protein>
<dbReference type="InterPro" id="IPR004843">
    <property type="entry name" value="Calcineurin-like_PHP"/>
</dbReference>
<dbReference type="Pfam" id="PF00149">
    <property type="entry name" value="Metallophos"/>
    <property type="match status" value="1"/>
</dbReference>
<keyword evidence="1" id="KW-0540">Nuclease</keyword>
<reference evidence="5" key="1">
    <citation type="submission" date="2019-12" db="EMBL/GenBank/DDBJ databases">
        <title>Haloferax alexandrinus strain pws11.</title>
        <authorList>
            <person name="Verma D.K."/>
            <person name="Gopal K."/>
            <person name="Prasad E.S."/>
        </authorList>
    </citation>
    <scope>NUCLEOTIDE SEQUENCE</scope>
    <source>
        <strain evidence="5">Pws11</strain>
    </source>
</reference>
<evidence type="ECO:0000256" key="1">
    <source>
        <dbReference type="ARBA" id="ARBA00022722"/>
    </source>
</evidence>
<gene>
    <name evidence="5" type="ORF">GOC85_14885</name>
</gene>
<sequence length="457" mass="52112">MSQSGDGTRFVHFSDAHVGHRQYGVKKRRDDMYMTFRSTILDAIDEGVDFAVFSGDLFHNKDVNARALSDAENGLEEFAKEDIPVVGIQGNHDANLYKEDLNWLEYLHSRGRMILLEADLQGEGPVFEEHDFDEPGISSGYVDIDGVRIFGLQYLGQRTGDYLEDVAEAIEKVNEEEGEPEMTILLGHFGIEDHVPGMAGGISFNQLEPVEEVVDYLGLGHLHKQYSHGEWVFNPGSLESHDTREARWDHGYYIVDSNEDGFEPGFYQSKRRPFFRIEFVVDNCNTPEEFEEEFEQELDEVLPDLRSKQQAEYYKAGDGVRDPVIDLHLQGLLQFSRSQLDVDWVRDLVEKKTDALYVNISDATESKETADILQELDEGEDEVRNEDGQIDRDKLESAVFRKLAGQDSRFRDQEEEVAETMTVVKSSVLADESPESVAETIKNRRRELFPEMGGDDE</sequence>
<dbReference type="Gene3D" id="3.60.21.10">
    <property type="match status" value="1"/>
</dbReference>
<dbReference type="PANTHER" id="PTHR30337:SF0">
    <property type="entry name" value="NUCLEASE SBCCD SUBUNIT D"/>
    <property type="match status" value="1"/>
</dbReference>
<comment type="caution">
    <text evidence="5">The sequence shown here is derived from an EMBL/GenBank/DDBJ whole genome shotgun (WGS) entry which is preliminary data.</text>
</comment>
<dbReference type="AlphaFoldDB" id="A0A847TZ04"/>
<evidence type="ECO:0000313" key="5">
    <source>
        <dbReference type="EMBL" id="NLV03851.1"/>
    </source>
</evidence>
<proteinExistence type="predicted"/>
<dbReference type="SUPFAM" id="SSF56300">
    <property type="entry name" value="Metallo-dependent phosphatases"/>
    <property type="match status" value="1"/>
</dbReference>
<evidence type="ECO:0000313" key="6">
    <source>
        <dbReference type="Proteomes" id="UP000619835"/>
    </source>
</evidence>
<dbReference type="InterPro" id="IPR050535">
    <property type="entry name" value="DNA_Repair-Maintenance_Comp"/>
</dbReference>
<dbReference type="InterPro" id="IPR029052">
    <property type="entry name" value="Metallo-depent_PP-like"/>
</dbReference>
<dbReference type="EMBL" id="WOWC01000001">
    <property type="protein sequence ID" value="NLV03851.1"/>
    <property type="molecule type" value="Genomic_DNA"/>
</dbReference>